<sequence>MKVVAENRKARYLYDILERLEAGIELKGTEVKSLRNHAVSLDQSFCHVKGGEMWLHNMHIAPYHFGNVFNHDPRRSRKLLLKKREILRWGSLVEQKGLTIVPLRVYFNERGKAKVEIALVKPKKLYDRRRELMEREEKRALERLLKYRA</sequence>
<protein>
    <recommendedName>
        <fullName evidence="3">SsrA-binding protein</fullName>
    </recommendedName>
    <alternativeName>
        <fullName evidence="3">Small protein B</fullName>
    </alternativeName>
</protein>
<keyword evidence="2 3" id="KW-0694">RNA-binding</keyword>
<evidence type="ECO:0000256" key="3">
    <source>
        <dbReference type="HAMAP-Rule" id="MF_00023"/>
    </source>
</evidence>
<evidence type="ECO:0000256" key="1">
    <source>
        <dbReference type="ARBA" id="ARBA00022490"/>
    </source>
</evidence>
<proteinExistence type="inferred from homology"/>
<comment type="caution">
    <text evidence="4">The sequence shown here is derived from an EMBL/GenBank/DDBJ whole genome shotgun (WGS) entry which is preliminary data.</text>
</comment>
<dbReference type="AlphaFoldDB" id="A0A7V3YFV8"/>
<evidence type="ECO:0000313" key="4">
    <source>
        <dbReference type="EMBL" id="HGI30280.1"/>
    </source>
</evidence>
<dbReference type="SUPFAM" id="SSF74982">
    <property type="entry name" value="Small protein B (SmpB)"/>
    <property type="match status" value="1"/>
</dbReference>
<dbReference type="GO" id="GO:0003723">
    <property type="term" value="F:RNA binding"/>
    <property type="evidence" value="ECO:0007669"/>
    <property type="project" value="UniProtKB-UniRule"/>
</dbReference>
<dbReference type="PANTHER" id="PTHR30308:SF2">
    <property type="entry name" value="SSRA-BINDING PROTEIN"/>
    <property type="match status" value="1"/>
</dbReference>
<dbReference type="GO" id="GO:0070929">
    <property type="term" value="P:trans-translation"/>
    <property type="evidence" value="ECO:0007669"/>
    <property type="project" value="UniProtKB-UniRule"/>
</dbReference>
<dbReference type="CDD" id="cd09294">
    <property type="entry name" value="SmpB"/>
    <property type="match status" value="1"/>
</dbReference>
<comment type="subcellular location">
    <subcellularLocation>
        <location evidence="3">Cytoplasm</location>
    </subcellularLocation>
    <text evidence="3">The tmRNA-SmpB complex associates with stalled 70S ribosomes.</text>
</comment>
<keyword evidence="1 3" id="KW-0963">Cytoplasm</keyword>
<dbReference type="HAMAP" id="MF_00023">
    <property type="entry name" value="SmpB"/>
    <property type="match status" value="1"/>
</dbReference>
<accession>A0A7V3YFV8</accession>
<dbReference type="InterPro" id="IPR000037">
    <property type="entry name" value="SsrA-bd_prot"/>
</dbReference>
<evidence type="ECO:0000256" key="2">
    <source>
        <dbReference type="ARBA" id="ARBA00022884"/>
    </source>
</evidence>
<dbReference type="GO" id="GO:0070930">
    <property type="term" value="P:trans-translation-dependent protein tagging"/>
    <property type="evidence" value="ECO:0007669"/>
    <property type="project" value="TreeGrafter"/>
</dbReference>
<dbReference type="Pfam" id="PF01668">
    <property type="entry name" value="SmpB"/>
    <property type="match status" value="1"/>
</dbReference>
<dbReference type="PROSITE" id="PS01317">
    <property type="entry name" value="SSRP"/>
    <property type="match status" value="1"/>
</dbReference>
<dbReference type="PANTHER" id="PTHR30308">
    <property type="entry name" value="TMRNA-BINDING COMPONENT OF TRANS-TRANSLATION TAGGING COMPLEX"/>
    <property type="match status" value="1"/>
</dbReference>
<dbReference type="EMBL" id="DTFV01000045">
    <property type="protein sequence ID" value="HGI30280.1"/>
    <property type="molecule type" value="Genomic_DNA"/>
</dbReference>
<gene>
    <name evidence="3 4" type="primary">smpB</name>
    <name evidence="4" type="ORF">ENV30_03065</name>
</gene>
<name>A0A7V3YFV8_9BACT</name>
<comment type="function">
    <text evidence="3">Required for rescue of stalled ribosomes mediated by trans-translation. Binds to transfer-messenger RNA (tmRNA), required for stable association of tmRNA with ribosomes. tmRNA and SmpB together mimic tRNA shape, replacing the anticodon stem-loop with SmpB. tmRNA is encoded by the ssrA gene; the 2 termini fold to resemble tRNA(Ala) and it encodes a 'tag peptide', a short internal open reading frame. During trans-translation Ala-aminoacylated tmRNA acts like a tRNA, entering the A-site of stalled ribosomes, displacing the stalled mRNA. The ribosome then switches to translate the ORF on the tmRNA; the nascent peptide is terminated with the 'tag peptide' encoded by the tmRNA and targeted for degradation. The ribosome is freed to recommence translation, which seems to be the essential function of trans-translation.</text>
</comment>
<dbReference type="NCBIfam" id="NF003843">
    <property type="entry name" value="PRK05422.1"/>
    <property type="match status" value="1"/>
</dbReference>
<dbReference type="GO" id="GO:0005829">
    <property type="term" value="C:cytosol"/>
    <property type="evidence" value="ECO:0007669"/>
    <property type="project" value="TreeGrafter"/>
</dbReference>
<dbReference type="InterPro" id="IPR023620">
    <property type="entry name" value="SmpB"/>
</dbReference>
<dbReference type="Gene3D" id="2.40.280.10">
    <property type="match status" value="1"/>
</dbReference>
<reference evidence="4" key="1">
    <citation type="journal article" date="2020" name="mSystems">
        <title>Genome- and Community-Level Interaction Insights into Carbon Utilization and Element Cycling Functions of Hydrothermarchaeota in Hydrothermal Sediment.</title>
        <authorList>
            <person name="Zhou Z."/>
            <person name="Liu Y."/>
            <person name="Xu W."/>
            <person name="Pan J."/>
            <person name="Luo Z.H."/>
            <person name="Li M."/>
        </authorList>
    </citation>
    <scope>NUCLEOTIDE SEQUENCE [LARGE SCALE GENOMIC DNA]</scope>
    <source>
        <strain evidence="4">SpSt-747</strain>
    </source>
</reference>
<dbReference type="InterPro" id="IPR020081">
    <property type="entry name" value="SsrA-bd_prot_CS"/>
</dbReference>
<dbReference type="NCBIfam" id="TIGR00086">
    <property type="entry name" value="smpB"/>
    <property type="match status" value="1"/>
</dbReference>
<comment type="similarity">
    <text evidence="3">Belongs to the SmpB family.</text>
</comment>
<organism evidence="4">
    <name type="scientific">Candidatus Caldatribacterium californiense</name>
    <dbReference type="NCBI Taxonomy" id="1454726"/>
    <lineage>
        <taxon>Bacteria</taxon>
        <taxon>Pseudomonadati</taxon>
        <taxon>Atribacterota</taxon>
        <taxon>Atribacteria</taxon>
        <taxon>Atribacterales</taxon>
        <taxon>Candidatus Caldatribacteriaceae</taxon>
        <taxon>Candidatus Caldatribacterium</taxon>
    </lineage>
</organism>